<keyword evidence="3" id="KW-1185">Reference proteome</keyword>
<reference evidence="2 3" key="2">
    <citation type="journal article" date="2017" name="Genome Announc.">
        <title>Draft genome sequence of Aquitalea magnusonii strain H3, a plant growth-promoting bacterium of duckweed Lemna minor.</title>
        <authorList>
            <person name="Ishizawa H."/>
            <person name="Kuroda M."/>
            <person name="Ike M."/>
        </authorList>
    </citation>
    <scope>NUCLEOTIDE SEQUENCE [LARGE SCALE GENOMIC DNA]</scope>
    <source>
        <strain evidence="2 3">H3</strain>
    </source>
</reference>
<reference evidence="3" key="3">
    <citation type="journal article" date="2017" name="Plant Physiol. Biochem.">
        <title>Differential oxidative and antioxidative response of duckweed Lemna minor toward plant growth promoting/inhibiting bacteria.</title>
        <authorList>
            <person name="Ishizawa H."/>
            <person name="Kuroda M."/>
            <person name="Morikawa M."/>
            <person name="Ike M."/>
        </authorList>
    </citation>
    <scope>NUCLEOTIDE SEQUENCE [LARGE SCALE GENOMIC DNA]</scope>
    <source>
        <strain evidence="3">H3</strain>
    </source>
</reference>
<name>A0A3G9GFQ9_9NEIS</name>
<keyword evidence="1" id="KW-1133">Transmembrane helix</keyword>
<accession>A0A3G9GFQ9</accession>
<evidence type="ECO:0000313" key="3">
    <source>
        <dbReference type="Proteomes" id="UP000198290"/>
    </source>
</evidence>
<proteinExistence type="predicted"/>
<dbReference type="OrthoDB" id="8605970at2"/>
<dbReference type="RefSeq" id="WP_089085963.1">
    <property type="nucleotide sequence ID" value="NZ_AP018823.1"/>
</dbReference>
<dbReference type="KEGG" id="amah:DLM_2598"/>
<dbReference type="EMBL" id="AP018823">
    <property type="protein sequence ID" value="BBF86204.1"/>
    <property type="molecule type" value="Genomic_DNA"/>
</dbReference>
<keyword evidence="1" id="KW-0812">Transmembrane</keyword>
<dbReference type="Proteomes" id="UP000198290">
    <property type="component" value="Chromosome"/>
</dbReference>
<keyword evidence="1" id="KW-0472">Membrane</keyword>
<dbReference type="AlphaFoldDB" id="A0A3G9GFQ9"/>
<reference evidence="3" key="1">
    <citation type="journal article" date="2017" name="Biotechnol. Biofuels">
        <title>Evaluation of environmental bacterial communities as a factor affecting the growth of duckweed Lemna minor.</title>
        <authorList>
            <person name="Ishizawa H."/>
            <person name="Kuroda M."/>
            <person name="Morikawa M."/>
            <person name="Ike M."/>
        </authorList>
    </citation>
    <scope>NUCLEOTIDE SEQUENCE [LARGE SCALE GENOMIC DNA]</scope>
    <source>
        <strain evidence="3">H3</strain>
    </source>
</reference>
<protein>
    <submittedName>
        <fullName evidence="2">Uncharacterized protein</fullName>
    </submittedName>
</protein>
<feature type="transmembrane region" description="Helical" evidence="1">
    <location>
        <begin position="17"/>
        <end position="36"/>
    </location>
</feature>
<organism evidence="2 3">
    <name type="scientific">Aquitalea magnusonii</name>
    <dbReference type="NCBI Taxonomy" id="332411"/>
    <lineage>
        <taxon>Bacteria</taxon>
        <taxon>Pseudomonadati</taxon>
        <taxon>Pseudomonadota</taxon>
        <taxon>Betaproteobacteria</taxon>
        <taxon>Neisseriales</taxon>
        <taxon>Chromobacteriaceae</taxon>
        <taxon>Aquitalea</taxon>
    </lineage>
</organism>
<evidence type="ECO:0000256" key="1">
    <source>
        <dbReference type="SAM" id="Phobius"/>
    </source>
</evidence>
<gene>
    <name evidence="2" type="ORF">DLM_2598</name>
</gene>
<evidence type="ECO:0000313" key="2">
    <source>
        <dbReference type="EMBL" id="BBF86204.1"/>
    </source>
</evidence>
<sequence>MDTITTLLSQLSASPEAMAASAVVLLLIVTLLITLLRRQAEPAGDNSAQQPHLLPEAVIRHPPASQADPQMAHIADAMPESAADASLEEDADDADEQTLSYEVDDLDALAEIEVFLEFGYLEQAAIALRSYVDGSSIHAPSQLKRLSELYLTLRWIDDYSDMLERLHDRSLLDRQQLTDAVFLGLQEDPQNLSLRVLAESRLGLGIEEVNQQLGDQLPAVSHEEMLLRAVVQTPGQASVSATEAVQLAAHLPRVPLVEGRAELAPLSPREITLITSMLPLPRQASILLACHEPAAALPALQDMASQEGVSLSRLIDTLRACYMTRKLSLFCRYLWQFHVGIGNAGHNLKQQLFRLGCHLGEHPVLLALENQPDRLALEEIGRQFGYIAPISQPATRLQLVTVKHAEQAASPLNDALSEAEQFIEFGQIDMAIQTLETAILSNPTLAELYPPLLKLYEHLGDLARFTWLTRQIRERLASPPDEITAMLSRFVQSMQQRHNQQRLAA</sequence>